<proteinExistence type="predicted"/>
<dbReference type="EMBL" id="CP001463">
    <property type="protein sequence ID" value="ACS89651.1"/>
    <property type="molecule type" value="Genomic_DNA"/>
</dbReference>
<name>C6A206_THESM</name>
<dbReference type="STRING" id="604354.TSIB_0586"/>
<gene>
    <name evidence="1" type="ordered locus">TSIB_0586</name>
</gene>
<sequence length="48" mass="5716">MDIAMDVVAMLTKDLGITVEDDYTNIKDFWRMEFSWKRKQDFLGNLTL</sequence>
<dbReference type="Proteomes" id="UP000009079">
    <property type="component" value="Chromosome"/>
</dbReference>
<reference evidence="1 2" key="1">
    <citation type="journal article" date="2009" name="Appl. Environ. Microbiol.">
        <title>Metabolic versatility and indigenous origin of the archaeon Thermococcus sibiricus, isolated from a siberian oil reservoir, as revealed by genome analysis.</title>
        <authorList>
            <person name="Mardanov A.V."/>
            <person name="Ravin N.V."/>
            <person name="Svetlitchnyi V.A."/>
            <person name="Beletsky A.V."/>
            <person name="Miroshnichenko M.L."/>
            <person name="Bonch-Osmolovskaya E.A."/>
            <person name="Skryabin K.G."/>
        </authorList>
    </citation>
    <scope>NUCLEOTIDE SEQUENCE [LARGE SCALE GENOMIC DNA]</scope>
    <source>
        <strain evidence="2">DSM 12597 / MM 739</strain>
    </source>
</reference>
<evidence type="ECO:0000313" key="2">
    <source>
        <dbReference type="Proteomes" id="UP000009079"/>
    </source>
</evidence>
<dbReference type="KEGG" id="tsi:TSIB_0586"/>
<dbReference type="HOGENOM" id="CLU_3148170_0_0_2"/>
<protein>
    <submittedName>
        <fullName evidence="1">Uncharacterized protein</fullName>
    </submittedName>
</protein>
<keyword evidence="2" id="KW-1185">Reference proteome</keyword>
<dbReference type="AlphaFoldDB" id="C6A206"/>
<evidence type="ECO:0000313" key="1">
    <source>
        <dbReference type="EMBL" id="ACS89651.1"/>
    </source>
</evidence>
<accession>C6A206</accession>
<organism evidence="1 2">
    <name type="scientific">Thermococcus sibiricus (strain DSM 12597 / MM 739)</name>
    <dbReference type="NCBI Taxonomy" id="604354"/>
    <lineage>
        <taxon>Archaea</taxon>
        <taxon>Methanobacteriati</taxon>
        <taxon>Methanobacteriota</taxon>
        <taxon>Thermococci</taxon>
        <taxon>Thermococcales</taxon>
        <taxon>Thermococcaceae</taxon>
        <taxon>Thermococcus</taxon>
    </lineage>
</organism>